<name>A0AAV1D7L6_OLDCO</name>
<sequence length="172" mass="18569">MDLDSLFGFVNNFNASSGSNFYNETSPPAGSDDLLGGFDFGNRDTKKDEAKSDDLIPGIGAKNDDAETVDCRVKRWSAGKEGNLLALLSSLQDILWPECGWKPVSLTDLIAPAAARKVYRRSVTSTILRDHNQASTCLSKSLPCEPKTSYCLADESATNAKPTVAHQSTCTM</sequence>
<dbReference type="AlphaFoldDB" id="A0AAV1D7L6"/>
<dbReference type="GO" id="GO:0072583">
    <property type="term" value="P:clathrin-dependent endocytosis"/>
    <property type="evidence" value="ECO:0007669"/>
    <property type="project" value="TreeGrafter"/>
</dbReference>
<dbReference type="PANTHER" id="PTHR23172:SF19">
    <property type="entry name" value="J DOMAIN-CONTAINING PROTEIN"/>
    <property type="match status" value="1"/>
</dbReference>
<dbReference type="GO" id="GO:0072318">
    <property type="term" value="P:clathrin coat disassembly"/>
    <property type="evidence" value="ECO:0007669"/>
    <property type="project" value="TreeGrafter"/>
</dbReference>
<reference evidence="1" key="1">
    <citation type="submission" date="2023-03" db="EMBL/GenBank/DDBJ databases">
        <authorList>
            <person name="Julca I."/>
        </authorList>
    </citation>
    <scope>NUCLEOTIDE SEQUENCE</scope>
</reference>
<dbReference type="InterPro" id="IPR036869">
    <property type="entry name" value="J_dom_sf"/>
</dbReference>
<evidence type="ECO:0000313" key="1">
    <source>
        <dbReference type="EMBL" id="CAI9103855.1"/>
    </source>
</evidence>
<evidence type="ECO:0000313" key="2">
    <source>
        <dbReference type="Proteomes" id="UP001161247"/>
    </source>
</evidence>
<organism evidence="1 2">
    <name type="scientific">Oldenlandia corymbosa var. corymbosa</name>
    <dbReference type="NCBI Taxonomy" id="529605"/>
    <lineage>
        <taxon>Eukaryota</taxon>
        <taxon>Viridiplantae</taxon>
        <taxon>Streptophyta</taxon>
        <taxon>Embryophyta</taxon>
        <taxon>Tracheophyta</taxon>
        <taxon>Spermatophyta</taxon>
        <taxon>Magnoliopsida</taxon>
        <taxon>eudicotyledons</taxon>
        <taxon>Gunneridae</taxon>
        <taxon>Pentapetalae</taxon>
        <taxon>asterids</taxon>
        <taxon>lamiids</taxon>
        <taxon>Gentianales</taxon>
        <taxon>Rubiaceae</taxon>
        <taxon>Rubioideae</taxon>
        <taxon>Spermacoceae</taxon>
        <taxon>Hedyotis-Oldenlandia complex</taxon>
        <taxon>Oldenlandia</taxon>
    </lineage>
</organism>
<gene>
    <name evidence="1" type="ORF">OLC1_LOCUS12916</name>
</gene>
<keyword evidence="2" id="KW-1185">Reference proteome</keyword>
<protein>
    <submittedName>
        <fullName evidence="1">OLC1v1002428C1</fullName>
    </submittedName>
</protein>
<dbReference type="EMBL" id="OX459121">
    <property type="protein sequence ID" value="CAI9103855.1"/>
    <property type="molecule type" value="Genomic_DNA"/>
</dbReference>
<dbReference type="GO" id="GO:0031982">
    <property type="term" value="C:vesicle"/>
    <property type="evidence" value="ECO:0007669"/>
    <property type="project" value="TreeGrafter"/>
</dbReference>
<proteinExistence type="predicted"/>
<dbReference type="GO" id="GO:0030276">
    <property type="term" value="F:clathrin binding"/>
    <property type="evidence" value="ECO:0007669"/>
    <property type="project" value="TreeGrafter"/>
</dbReference>
<dbReference type="Gene3D" id="1.10.287.110">
    <property type="entry name" value="DnaJ domain"/>
    <property type="match status" value="1"/>
</dbReference>
<dbReference type="GO" id="GO:0005737">
    <property type="term" value="C:cytoplasm"/>
    <property type="evidence" value="ECO:0007669"/>
    <property type="project" value="TreeGrafter"/>
</dbReference>
<dbReference type="PANTHER" id="PTHR23172">
    <property type="entry name" value="AUXILIN/CYCLIN G-ASSOCIATED KINASE-RELATED"/>
    <property type="match status" value="1"/>
</dbReference>
<accession>A0AAV1D7L6</accession>
<dbReference type="Proteomes" id="UP001161247">
    <property type="component" value="Chromosome 4"/>
</dbReference>
<dbReference type="SUPFAM" id="SSF46565">
    <property type="entry name" value="Chaperone J-domain"/>
    <property type="match status" value="1"/>
</dbReference>